<dbReference type="GO" id="GO:0004869">
    <property type="term" value="F:cysteine-type endopeptidase inhibitor activity"/>
    <property type="evidence" value="ECO:0007669"/>
    <property type="project" value="InterPro"/>
</dbReference>
<evidence type="ECO:0000256" key="5">
    <source>
        <dbReference type="ARBA" id="ARBA00023157"/>
    </source>
</evidence>
<proteinExistence type="predicted"/>
<dbReference type="AlphaFoldDB" id="A0AAV6HKK5"/>
<dbReference type="GO" id="GO:0031012">
    <property type="term" value="C:extracellular matrix"/>
    <property type="evidence" value="ECO:0007669"/>
    <property type="project" value="TreeGrafter"/>
</dbReference>
<gene>
    <name evidence="9" type="ORF">AALO_G00009830</name>
</gene>
<keyword evidence="2" id="KW-0964">Secreted</keyword>
<evidence type="ECO:0000256" key="7">
    <source>
        <dbReference type="SAM" id="SignalP"/>
    </source>
</evidence>
<evidence type="ECO:0000256" key="1">
    <source>
        <dbReference type="ARBA" id="ARBA00004613"/>
    </source>
</evidence>
<dbReference type="PANTHER" id="PTHR13814">
    <property type="entry name" value="FETUIN"/>
    <property type="match status" value="1"/>
</dbReference>
<dbReference type="InterPro" id="IPR046350">
    <property type="entry name" value="Cystatin_sf"/>
</dbReference>
<dbReference type="SMART" id="SM00043">
    <property type="entry name" value="CY"/>
    <property type="match status" value="1"/>
</dbReference>
<protein>
    <recommendedName>
        <fullName evidence="8">Cystatin fetuin-A-type domain-containing protein</fullName>
    </recommendedName>
</protein>
<keyword evidence="5" id="KW-1015">Disulfide bond</keyword>
<evidence type="ECO:0000256" key="4">
    <source>
        <dbReference type="ARBA" id="ARBA00022737"/>
    </source>
</evidence>
<feature type="domain" description="Cystatin fetuin-A-type" evidence="8">
    <location>
        <begin position="17"/>
        <end position="129"/>
    </location>
</feature>
<name>A0AAV6HKK5_9TELE</name>
<comment type="subcellular location">
    <subcellularLocation>
        <location evidence="1">Secreted</location>
    </subcellularLocation>
</comment>
<dbReference type="PROSITE" id="PS51529">
    <property type="entry name" value="CYSTATIN_FETUIN_A"/>
    <property type="match status" value="1"/>
</dbReference>
<evidence type="ECO:0000259" key="8">
    <source>
        <dbReference type="PROSITE" id="PS51529"/>
    </source>
</evidence>
<evidence type="ECO:0000313" key="9">
    <source>
        <dbReference type="EMBL" id="KAG5285997.1"/>
    </source>
</evidence>
<keyword evidence="4" id="KW-0677">Repeat</keyword>
<reference evidence="9 10" key="1">
    <citation type="submission" date="2020-10" db="EMBL/GenBank/DDBJ databases">
        <title>Chromosome-scale genome assembly of the Allis shad, Alosa alosa.</title>
        <authorList>
            <person name="Margot Z."/>
            <person name="Christophe K."/>
            <person name="Cabau C."/>
            <person name="Louis A."/>
            <person name="Berthelot C."/>
            <person name="Parey E."/>
            <person name="Roest Crollius H."/>
            <person name="Montfort J."/>
            <person name="Robinson-Rechavi M."/>
            <person name="Bucao C."/>
            <person name="Bouchez O."/>
            <person name="Gislard M."/>
            <person name="Lluch J."/>
            <person name="Milhes M."/>
            <person name="Lampietro C."/>
            <person name="Lopez Roques C."/>
            <person name="Donnadieu C."/>
            <person name="Braasch I."/>
            <person name="Desvignes T."/>
            <person name="Postlethwait J."/>
            <person name="Bobe J."/>
            <person name="Guiguen Y."/>
        </authorList>
    </citation>
    <scope>NUCLEOTIDE SEQUENCE [LARGE SCALE GENOMIC DNA]</scope>
    <source>
        <strain evidence="9">M-15738</strain>
        <tissue evidence="9">Blood</tissue>
    </source>
</reference>
<accession>A0AAV6HKK5</accession>
<organism evidence="9 10">
    <name type="scientific">Alosa alosa</name>
    <name type="common">allis shad</name>
    <dbReference type="NCBI Taxonomy" id="278164"/>
    <lineage>
        <taxon>Eukaryota</taxon>
        <taxon>Metazoa</taxon>
        <taxon>Chordata</taxon>
        <taxon>Craniata</taxon>
        <taxon>Vertebrata</taxon>
        <taxon>Euteleostomi</taxon>
        <taxon>Actinopterygii</taxon>
        <taxon>Neopterygii</taxon>
        <taxon>Teleostei</taxon>
        <taxon>Clupei</taxon>
        <taxon>Clupeiformes</taxon>
        <taxon>Clupeoidei</taxon>
        <taxon>Clupeidae</taxon>
        <taxon>Alosa</taxon>
    </lineage>
</organism>
<dbReference type="EMBL" id="JADWDJ010000001">
    <property type="protein sequence ID" value="KAG5285997.1"/>
    <property type="molecule type" value="Genomic_DNA"/>
</dbReference>
<dbReference type="InterPro" id="IPR000010">
    <property type="entry name" value="Cystatin_dom"/>
</dbReference>
<sequence length="335" mass="36157">MRVVCVLLGVVVGAWAMVLPKLTEPPCDSLEAEAAAAVFQDYINAQRTSGFKYALNQIDKIKIKTLANMEIYKMELDLLETKCHVLDPTPVTACPVRNKAEVAVDADCDVVFIKSGGVLKVTVHRCKTEPESAEDVCLDCHQLLALNDTNALQIATVSLDAFNNRIANVTISKYAMLEVVRLSTQVIVEAPYIFAEYAIVETNCTTTDDYNCVPLNKTVATYGFCRASSDRAHTAVECRIFAPQLTDPNTNVMMPATSNPVPPTNNTVPVSGIMPLLLVEMILSAESAESLEPVKVASIIPIVKGQAPAAETVAPGGQPVPVPFVPICPGKKKHF</sequence>
<keyword evidence="3 7" id="KW-0732">Signal</keyword>
<dbReference type="PROSITE" id="PS01255">
    <property type="entry name" value="FETUIN_2"/>
    <property type="match status" value="1"/>
</dbReference>
<evidence type="ECO:0000256" key="6">
    <source>
        <dbReference type="ARBA" id="ARBA00023180"/>
    </source>
</evidence>
<feature type="chain" id="PRO_5043574269" description="Cystatin fetuin-A-type domain-containing protein" evidence="7">
    <location>
        <begin position="17"/>
        <end position="335"/>
    </location>
</feature>
<evidence type="ECO:0000256" key="2">
    <source>
        <dbReference type="ARBA" id="ARBA00022525"/>
    </source>
</evidence>
<dbReference type="PANTHER" id="PTHR13814:SF6">
    <property type="entry name" value="ALPHA-2-HS-GLYCOPROTEIN"/>
    <property type="match status" value="1"/>
</dbReference>
<feature type="signal peptide" evidence="7">
    <location>
        <begin position="1"/>
        <end position="16"/>
    </location>
</feature>
<evidence type="ECO:0000313" key="10">
    <source>
        <dbReference type="Proteomes" id="UP000823561"/>
    </source>
</evidence>
<dbReference type="GO" id="GO:0072562">
    <property type="term" value="C:blood microparticle"/>
    <property type="evidence" value="ECO:0007669"/>
    <property type="project" value="TreeGrafter"/>
</dbReference>
<dbReference type="Proteomes" id="UP000823561">
    <property type="component" value="Chromosome 1"/>
</dbReference>
<dbReference type="SUPFAM" id="SSF54403">
    <property type="entry name" value="Cystatin/monellin"/>
    <property type="match status" value="2"/>
</dbReference>
<comment type="caution">
    <text evidence="9">The sequence shown here is derived from an EMBL/GenBank/DDBJ whole genome shotgun (WGS) entry which is preliminary data.</text>
</comment>
<evidence type="ECO:0000256" key="3">
    <source>
        <dbReference type="ARBA" id="ARBA00022729"/>
    </source>
</evidence>
<dbReference type="InterPro" id="IPR050735">
    <property type="entry name" value="Kininogen_Fetuin_HRG"/>
</dbReference>
<dbReference type="InterPro" id="IPR025760">
    <property type="entry name" value="Cystatin_Fetuin_A"/>
</dbReference>
<keyword evidence="6" id="KW-0325">Glycoprotein</keyword>
<dbReference type="InterPro" id="IPR001363">
    <property type="entry name" value="Prot_inh_fetuin_CS"/>
</dbReference>
<dbReference type="Gene3D" id="3.10.450.10">
    <property type="match status" value="2"/>
</dbReference>
<keyword evidence="10" id="KW-1185">Reference proteome</keyword>